<dbReference type="EMBL" id="CP147920">
    <property type="protein sequence ID" value="XAU15127.1"/>
    <property type="molecule type" value="Genomic_DNA"/>
</dbReference>
<accession>A0ABZ3HCR2</accession>
<keyword evidence="2" id="KW-1185">Reference proteome</keyword>
<dbReference type="Gene3D" id="3.40.50.1000">
    <property type="entry name" value="HAD superfamily/HAD-like"/>
    <property type="match status" value="1"/>
</dbReference>
<protein>
    <submittedName>
        <fullName evidence="1">Haloacid dehalogenase</fullName>
    </submittedName>
</protein>
<dbReference type="RefSeq" id="WP_345970203.1">
    <property type="nucleotide sequence ID" value="NZ_CP147920.1"/>
</dbReference>
<gene>
    <name evidence="1" type="ORF">WCY31_00140</name>
</gene>
<organism evidence="1 2">
    <name type="scientific">Sulfurimonas diazotrophicus</name>
    <dbReference type="NCBI Taxonomy" id="3131939"/>
    <lineage>
        <taxon>Bacteria</taxon>
        <taxon>Pseudomonadati</taxon>
        <taxon>Campylobacterota</taxon>
        <taxon>Epsilonproteobacteria</taxon>
        <taxon>Campylobacterales</taxon>
        <taxon>Sulfurimonadaceae</taxon>
        <taxon>Sulfurimonas</taxon>
    </lineage>
</organism>
<proteinExistence type="predicted"/>
<reference evidence="1 2" key="1">
    <citation type="submission" date="2024-03" db="EMBL/GenBank/DDBJ databases">
        <title>Sulfurimonas sp. HSL3-1.</title>
        <authorList>
            <person name="Wang S."/>
        </authorList>
    </citation>
    <scope>NUCLEOTIDE SEQUENCE [LARGE SCALE GENOMIC DNA]</scope>
    <source>
        <strain evidence="1 2">HSL3-1</strain>
    </source>
</reference>
<dbReference type="SUPFAM" id="SSF56784">
    <property type="entry name" value="HAD-like"/>
    <property type="match status" value="1"/>
</dbReference>
<evidence type="ECO:0000313" key="1">
    <source>
        <dbReference type="EMBL" id="XAU15127.1"/>
    </source>
</evidence>
<name>A0ABZ3HCR2_9BACT</name>
<dbReference type="InterPro" id="IPR023214">
    <property type="entry name" value="HAD_sf"/>
</dbReference>
<dbReference type="Proteomes" id="UP001447842">
    <property type="component" value="Chromosome"/>
</dbReference>
<dbReference type="InterPro" id="IPR036412">
    <property type="entry name" value="HAD-like_sf"/>
</dbReference>
<sequence length="159" mass="16539">MPNETVIDIPHYATLTLRHVVLDYNGTLALDGALTPEAAALLGPLCARYDVHVITSDTFGTVAEAVAPYGVTVKVLQSSDHTGEKAAYIWELGAPHCAAVGNGGNDAQMLKAAGLGIALVGDEGCATATLMASDIVCKQIGEALGLLLNEKRLIATLRR</sequence>
<evidence type="ECO:0000313" key="2">
    <source>
        <dbReference type="Proteomes" id="UP001447842"/>
    </source>
</evidence>